<dbReference type="Gene3D" id="1.20.120.1630">
    <property type="match status" value="1"/>
</dbReference>
<keyword evidence="6" id="KW-0808">Transferase</keyword>
<evidence type="ECO:0000313" key="6">
    <source>
        <dbReference type="EMBL" id="MFC5731592.1"/>
    </source>
</evidence>
<keyword evidence="6" id="KW-0489">Methyltransferase</keyword>
<evidence type="ECO:0000256" key="2">
    <source>
        <dbReference type="ARBA" id="ARBA00022692"/>
    </source>
</evidence>
<comment type="caution">
    <text evidence="6">The sequence shown here is derived from an EMBL/GenBank/DDBJ whole genome shotgun (WGS) entry which is preliminary data.</text>
</comment>
<dbReference type="PANTHER" id="PTHR43847:SF1">
    <property type="entry name" value="BLL3993 PROTEIN"/>
    <property type="match status" value="1"/>
</dbReference>
<reference evidence="7" key="1">
    <citation type="journal article" date="2019" name="Int. J. Syst. Evol. Microbiol.">
        <title>The Global Catalogue of Microorganisms (GCM) 10K type strain sequencing project: providing services to taxonomists for standard genome sequencing and annotation.</title>
        <authorList>
            <consortium name="The Broad Institute Genomics Platform"/>
            <consortium name="The Broad Institute Genome Sequencing Center for Infectious Disease"/>
            <person name="Wu L."/>
            <person name="Ma J."/>
        </authorList>
    </citation>
    <scope>NUCLEOTIDE SEQUENCE [LARGE SCALE GENOMIC DNA]</scope>
    <source>
        <strain evidence="7">YIM 94188</strain>
    </source>
</reference>
<name>A0ABW0ZM84_9ACTN</name>
<evidence type="ECO:0000313" key="7">
    <source>
        <dbReference type="Proteomes" id="UP001596072"/>
    </source>
</evidence>
<feature type="transmembrane region" description="Helical" evidence="5">
    <location>
        <begin position="129"/>
        <end position="162"/>
    </location>
</feature>
<dbReference type="RefSeq" id="WP_136436642.1">
    <property type="nucleotide sequence ID" value="NZ_JBHSNS010000018.1"/>
</dbReference>
<feature type="transmembrane region" description="Helical" evidence="5">
    <location>
        <begin position="75"/>
        <end position="96"/>
    </location>
</feature>
<dbReference type="InterPro" id="IPR052527">
    <property type="entry name" value="Metal_cation-efflux_comp"/>
</dbReference>
<evidence type="ECO:0000256" key="4">
    <source>
        <dbReference type="ARBA" id="ARBA00023136"/>
    </source>
</evidence>
<dbReference type="EC" id="2.1.1.100" evidence="6"/>
<organism evidence="6 7">
    <name type="scientific">Nocardioides vastitatis</name>
    <dbReference type="NCBI Taxonomy" id="2568655"/>
    <lineage>
        <taxon>Bacteria</taxon>
        <taxon>Bacillati</taxon>
        <taxon>Actinomycetota</taxon>
        <taxon>Actinomycetes</taxon>
        <taxon>Propionibacteriales</taxon>
        <taxon>Nocardioidaceae</taxon>
        <taxon>Nocardioides</taxon>
    </lineage>
</organism>
<keyword evidence="4 5" id="KW-0472">Membrane</keyword>
<dbReference type="Pfam" id="PF04191">
    <property type="entry name" value="PEMT"/>
    <property type="match status" value="1"/>
</dbReference>
<protein>
    <submittedName>
        <fullName evidence="6">Methyltransferase family protein</fullName>
        <ecNumber evidence="6">2.1.1.100</ecNumber>
        <ecNumber evidence="6">2.1.1.334</ecNumber>
    </submittedName>
</protein>
<keyword evidence="3 5" id="KW-1133">Transmembrane helix</keyword>
<accession>A0ABW0ZM84</accession>
<dbReference type="PANTHER" id="PTHR43847">
    <property type="entry name" value="BLL3993 PROTEIN"/>
    <property type="match status" value="1"/>
</dbReference>
<gene>
    <name evidence="6" type="ORF">ACFPQB_21960</name>
</gene>
<feature type="transmembrane region" description="Helical" evidence="5">
    <location>
        <begin position="47"/>
        <end position="69"/>
    </location>
</feature>
<evidence type="ECO:0000256" key="3">
    <source>
        <dbReference type="ARBA" id="ARBA00022989"/>
    </source>
</evidence>
<feature type="transmembrane region" description="Helical" evidence="5">
    <location>
        <begin position="6"/>
        <end position="27"/>
    </location>
</feature>
<dbReference type="EMBL" id="JBHSNS010000018">
    <property type="protein sequence ID" value="MFC5731592.1"/>
    <property type="molecule type" value="Genomic_DNA"/>
</dbReference>
<keyword evidence="2 5" id="KW-0812">Transmembrane</keyword>
<comment type="subcellular location">
    <subcellularLocation>
        <location evidence="1">Endomembrane system</location>
        <topology evidence="1">Multi-pass membrane protein</topology>
    </subcellularLocation>
</comment>
<evidence type="ECO:0000256" key="1">
    <source>
        <dbReference type="ARBA" id="ARBA00004127"/>
    </source>
</evidence>
<dbReference type="Proteomes" id="UP001596072">
    <property type="component" value="Unassembled WGS sequence"/>
</dbReference>
<keyword evidence="7" id="KW-1185">Reference proteome</keyword>
<dbReference type="GO" id="GO:0032259">
    <property type="term" value="P:methylation"/>
    <property type="evidence" value="ECO:0007669"/>
    <property type="project" value="UniProtKB-KW"/>
</dbReference>
<sequence length="195" mass="21211">MPESAVRIVAAVMALANVAVVILVLLWERPGRAARIRTPAQWRVPRVGTLLMVLPLAYPVVVVVAPGWLTWRASTLLHVAGLVLWALGCSGVLWCVRVMRGQTGADGVVEGHRLVTTGPYRFVRHPMYVAILATSGGSAIAIGSYVVAMAALAFVPVAVSWAATEERLLVSSELGQQYQEYERHAGRLVPRLRRR</sequence>
<dbReference type="GO" id="GO:0004671">
    <property type="term" value="F:protein C-terminal S-isoprenylcysteine carboxyl O-methyltransferase activity"/>
    <property type="evidence" value="ECO:0007669"/>
    <property type="project" value="UniProtKB-EC"/>
</dbReference>
<dbReference type="EC" id="2.1.1.334" evidence="6"/>
<evidence type="ECO:0000256" key="5">
    <source>
        <dbReference type="SAM" id="Phobius"/>
    </source>
</evidence>
<dbReference type="InterPro" id="IPR007318">
    <property type="entry name" value="Phopholipid_MeTrfase"/>
</dbReference>
<proteinExistence type="predicted"/>